<feature type="transmembrane region" description="Helical" evidence="6">
    <location>
        <begin position="186"/>
        <end position="205"/>
    </location>
</feature>
<keyword evidence="5 6" id="KW-0472">Membrane</keyword>
<dbReference type="Proteomes" id="UP000291187">
    <property type="component" value="Unassembled WGS sequence"/>
</dbReference>
<evidence type="ECO:0000256" key="2">
    <source>
        <dbReference type="ARBA" id="ARBA00022475"/>
    </source>
</evidence>
<keyword evidence="2" id="KW-1003">Cell membrane</keyword>
<feature type="transmembrane region" description="Helical" evidence="6">
    <location>
        <begin position="340"/>
        <end position="357"/>
    </location>
</feature>
<comment type="caution">
    <text evidence="7">The sequence shown here is derived from an EMBL/GenBank/DDBJ whole genome shotgun (WGS) entry which is preliminary data.</text>
</comment>
<comment type="subcellular location">
    <subcellularLocation>
        <location evidence="1">Cell membrane</location>
        <topology evidence="1">Multi-pass membrane protein</topology>
    </subcellularLocation>
</comment>
<keyword evidence="4 6" id="KW-1133">Transmembrane helix</keyword>
<dbReference type="InterPro" id="IPR050833">
    <property type="entry name" value="Poly_Biosynth_Transport"/>
</dbReference>
<evidence type="ECO:0000256" key="1">
    <source>
        <dbReference type="ARBA" id="ARBA00004651"/>
    </source>
</evidence>
<proteinExistence type="predicted"/>
<evidence type="ECO:0000313" key="7">
    <source>
        <dbReference type="EMBL" id="RYQ15736.1"/>
    </source>
</evidence>
<feature type="transmembrane region" description="Helical" evidence="6">
    <location>
        <begin position="126"/>
        <end position="150"/>
    </location>
</feature>
<dbReference type="AlphaFoldDB" id="A0A4Q5A2T5"/>
<feature type="transmembrane region" description="Helical" evidence="6">
    <location>
        <begin position="377"/>
        <end position="396"/>
    </location>
</feature>
<evidence type="ECO:0000256" key="4">
    <source>
        <dbReference type="ARBA" id="ARBA00022989"/>
    </source>
</evidence>
<sequence>MASQRKVGVLLGYSNILVKNLVYLVYTPMLLHYVGEIDYGVYQSTNSFVFSLTLLTFGFSEAYVRFYMQFKAKKNDKRIQELNGTYLILYVGITAVAIILGLLFAANAHIIFSKGFTESQVSLARTLMMIMTFNIALSLFSTVFDAYIVAHERFAFQQTRQLFTTLMGPILSYLLLLAGLGAIGVAYAQLSVTIVLLVLNMRFAIKTLGMKFQLHKFDIQLLRAIAVFSAWIFANQLCELANQNLPNILLGMFASAQAVSIFAVAVQIRSIFYSLSGTIAGVFTPLINRIVAESDDNDQLTHLMTRVGRYQAMAFLWAWGGFIVVGHFFVRKWAGENFSVVYWMVLAMVTPLFIPLVQNTGIEIQRAKNRHKARGVAYLLMAVLNVAITIALSSKIGYWAPVIGYAAYVILGCGFFMNWYYHVHIKLNMRYFWSKVLIVIFVAIMDVAVCVLGTHYFPVSNWLIFIVWGVIYTVIYIISIFYLVFTKQEQKEVVGKLSTILKKPI</sequence>
<feature type="transmembrane region" description="Helical" evidence="6">
    <location>
        <begin position="402"/>
        <end position="421"/>
    </location>
</feature>
<dbReference type="EMBL" id="RYUM01000030">
    <property type="protein sequence ID" value="RYQ15736.1"/>
    <property type="molecule type" value="Genomic_DNA"/>
</dbReference>
<protein>
    <recommendedName>
        <fullName evidence="9">Polysaccharide biosynthesis protein</fullName>
    </recommendedName>
</protein>
<feature type="transmembrane region" description="Helical" evidence="6">
    <location>
        <begin position="433"/>
        <end position="456"/>
    </location>
</feature>
<evidence type="ECO:0000313" key="8">
    <source>
        <dbReference type="Proteomes" id="UP000291187"/>
    </source>
</evidence>
<accession>A0A4Q5A2T5</accession>
<reference evidence="7 8" key="1">
    <citation type="submission" date="2018-12" db="EMBL/GenBank/DDBJ databases">
        <title>Unveiling genomic diversity among members of the Bifidobacterium pseudolongum species, a widely distributed gut commensal of the animal kingdom.</title>
        <authorList>
            <person name="Lugli G.A."/>
            <person name="Duranti S."/>
            <person name="Albert K."/>
            <person name="Mancabelli L."/>
            <person name="Napoli S."/>
            <person name="Viappiani A."/>
            <person name="Anzalone R."/>
            <person name="Longhi G."/>
            <person name="Milani C."/>
            <person name="Turroni F."/>
            <person name="Alessandri G."/>
            <person name="Sela D.A."/>
            <person name="Van Sinderen D."/>
            <person name="Ventura M."/>
        </authorList>
    </citation>
    <scope>NUCLEOTIDE SEQUENCE [LARGE SCALE GENOMIC DNA]</scope>
    <source>
        <strain evidence="7 8">2071B</strain>
    </source>
</reference>
<feature type="transmembrane region" description="Helical" evidence="6">
    <location>
        <begin position="217"/>
        <end position="234"/>
    </location>
</feature>
<feature type="transmembrane region" description="Helical" evidence="6">
    <location>
        <begin position="7"/>
        <end position="26"/>
    </location>
</feature>
<dbReference type="PANTHER" id="PTHR30250">
    <property type="entry name" value="PST FAMILY PREDICTED COLANIC ACID TRANSPORTER"/>
    <property type="match status" value="1"/>
</dbReference>
<evidence type="ECO:0008006" key="9">
    <source>
        <dbReference type="Google" id="ProtNLM"/>
    </source>
</evidence>
<feature type="transmembrane region" description="Helical" evidence="6">
    <location>
        <begin position="246"/>
        <end position="266"/>
    </location>
</feature>
<dbReference type="Pfam" id="PF01943">
    <property type="entry name" value="Polysacc_synt"/>
    <property type="match status" value="1"/>
</dbReference>
<dbReference type="GO" id="GO:0005886">
    <property type="term" value="C:plasma membrane"/>
    <property type="evidence" value="ECO:0007669"/>
    <property type="project" value="UniProtKB-SubCell"/>
</dbReference>
<feature type="transmembrane region" description="Helical" evidence="6">
    <location>
        <begin position="462"/>
        <end position="485"/>
    </location>
</feature>
<dbReference type="InterPro" id="IPR002797">
    <property type="entry name" value="Polysacc_synth"/>
</dbReference>
<dbReference type="PANTHER" id="PTHR30250:SF26">
    <property type="entry name" value="PSMA PROTEIN"/>
    <property type="match status" value="1"/>
</dbReference>
<evidence type="ECO:0000256" key="3">
    <source>
        <dbReference type="ARBA" id="ARBA00022692"/>
    </source>
</evidence>
<keyword evidence="3 6" id="KW-0812">Transmembrane</keyword>
<evidence type="ECO:0000256" key="6">
    <source>
        <dbReference type="SAM" id="Phobius"/>
    </source>
</evidence>
<feature type="transmembrane region" description="Helical" evidence="6">
    <location>
        <begin position="87"/>
        <end position="106"/>
    </location>
</feature>
<feature type="transmembrane region" description="Helical" evidence="6">
    <location>
        <begin position="314"/>
        <end position="334"/>
    </location>
</feature>
<dbReference type="RefSeq" id="WP_129864848.1">
    <property type="nucleotide sequence ID" value="NZ_RYUM01000030.1"/>
</dbReference>
<gene>
    <name evidence="7" type="ORF">PG2071B_1767</name>
</gene>
<evidence type="ECO:0000256" key="5">
    <source>
        <dbReference type="ARBA" id="ARBA00023136"/>
    </source>
</evidence>
<organism evidence="7 8">
    <name type="scientific">Bifidobacterium pseudolongum subsp. globosum</name>
    <dbReference type="NCBI Taxonomy" id="1690"/>
    <lineage>
        <taxon>Bacteria</taxon>
        <taxon>Bacillati</taxon>
        <taxon>Actinomycetota</taxon>
        <taxon>Actinomycetes</taxon>
        <taxon>Bifidobacteriales</taxon>
        <taxon>Bifidobacteriaceae</taxon>
        <taxon>Bifidobacterium</taxon>
    </lineage>
</organism>
<name>A0A4Q5A2T5_9BIFI</name>
<feature type="transmembrane region" description="Helical" evidence="6">
    <location>
        <begin position="46"/>
        <end position="66"/>
    </location>
</feature>